<dbReference type="Gene3D" id="1.20.5.320">
    <property type="entry name" value="6-Phosphogluconate Dehydrogenase, domain 3"/>
    <property type="match status" value="1"/>
</dbReference>
<sequence length="177" mass="17809">MNRRVYAVFDADDDGTVTLRLTLDPPSLGEPSAVLIWRGVLPMANPMNIRLVSDPSKDPSLKGPPGAKGDTGAKGAAGDVGAAGAPGATMLGTVTVTQTAAVALSAGIRSVTLMVPTGLGVKAGDNILLFPTGALPAGYALHNAIATAANTLVVYFTAPLLAIGASFSIPCRVMRIG</sequence>
<evidence type="ECO:0000313" key="3">
    <source>
        <dbReference type="Proteomes" id="UP001595713"/>
    </source>
</evidence>
<evidence type="ECO:0000313" key="2">
    <source>
        <dbReference type="EMBL" id="MFC3579136.1"/>
    </source>
</evidence>
<accession>A0ABV7SQS0</accession>
<comment type="caution">
    <text evidence="2">The sequence shown here is derived from an EMBL/GenBank/DDBJ whole genome shotgun (WGS) entry which is preliminary data.</text>
</comment>
<proteinExistence type="predicted"/>
<gene>
    <name evidence="2" type="ORF">ACFONA_03075</name>
</gene>
<name>A0ABV7SQS0_9SPHN</name>
<feature type="compositionally biased region" description="Low complexity" evidence="1">
    <location>
        <begin position="63"/>
        <end position="75"/>
    </location>
</feature>
<feature type="region of interest" description="Disordered" evidence="1">
    <location>
        <begin position="52"/>
        <end position="75"/>
    </location>
</feature>
<organism evidence="2 3">
    <name type="scientific">Sphingomonas hylomeconis</name>
    <dbReference type="NCBI Taxonomy" id="1395958"/>
    <lineage>
        <taxon>Bacteria</taxon>
        <taxon>Pseudomonadati</taxon>
        <taxon>Pseudomonadota</taxon>
        <taxon>Alphaproteobacteria</taxon>
        <taxon>Sphingomonadales</taxon>
        <taxon>Sphingomonadaceae</taxon>
        <taxon>Sphingomonas</taxon>
    </lineage>
</organism>
<protein>
    <recommendedName>
        <fullName evidence="4">Collagen-like protein</fullName>
    </recommendedName>
</protein>
<dbReference type="EMBL" id="JBHRXP010000001">
    <property type="protein sequence ID" value="MFC3579136.1"/>
    <property type="molecule type" value="Genomic_DNA"/>
</dbReference>
<dbReference type="Proteomes" id="UP001595713">
    <property type="component" value="Unassembled WGS sequence"/>
</dbReference>
<reference evidence="3" key="1">
    <citation type="journal article" date="2019" name="Int. J. Syst. Evol. Microbiol.">
        <title>The Global Catalogue of Microorganisms (GCM) 10K type strain sequencing project: providing services to taxonomists for standard genome sequencing and annotation.</title>
        <authorList>
            <consortium name="The Broad Institute Genomics Platform"/>
            <consortium name="The Broad Institute Genome Sequencing Center for Infectious Disease"/>
            <person name="Wu L."/>
            <person name="Ma J."/>
        </authorList>
    </citation>
    <scope>NUCLEOTIDE SEQUENCE [LARGE SCALE GENOMIC DNA]</scope>
    <source>
        <strain evidence="3">KCTC 42739</strain>
    </source>
</reference>
<evidence type="ECO:0008006" key="4">
    <source>
        <dbReference type="Google" id="ProtNLM"/>
    </source>
</evidence>
<dbReference type="RefSeq" id="WP_261295910.1">
    <property type="nucleotide sequence ID" value="NZ_JANQBK010000023.1"/>
</dbReference>
<evidence type="ECO:0000256" key="1">
    <source>
        <dbReference type="SAM" id="MobiDB-lite"/>
    </source>
</evidence>
<keyword evidence="3" id="KW-1185">Reference proteome</keyword>